<reference evidence="4 5" key="1">
    <citation type="journal article" date="2015" name="Genome Biol. Evol.">
        <title>Comparative Genomics of a Bacterivorous Green Alga Reveals Evolutionary Causalities and Consequences of Phago-Mixotrophic Mode of Nutrition.</title>
        <authorList>
            <person name="Burns J.A."/>
            <person name="Paasch A."/>
            <person name="Narechania A."/>
            <person name="Kim E."/>
        </authorList>
    </citation>
    <scope>NUCLEOTIDE SEQUENCE [LARGE SCALE GENOMIC DNA]</scope>
    <source>
        <strain evidence="4 5">PLY_AMNH</strain>
    </source>
</reference>
<keyword evidence="2" id="KW-1133">Transmembrane helix</keyword>
<keyword evidence="5" id="KW-1185">Reference proteome</keyword>
<dbReference type="Proteomes" id="UP001190700">
    <property type="component" value="Unassembled WGS sequence"/>
</dbReference>
<dbReference type="PANTHER" id="PTHR16166">
    <property type="entry name" value="VACUOLAR PROTEIN SORTING-ASSOCIATED PROTEIN VPS13"/>
    <property type="match status" value="1"/>
</dbReference>
<evidence type="ECO:0000313" key="4">
    <source>
        <dbReference type="EMBL" id="KAK3264654.1"/>
    </source>
</evidence>
<name>A0AAE0FRM8_9CHLO</name>
<dbReference type="Pfam" id="PF12624">
    <property type="entry name" value="VPS13_N"/>
    <property type="match status" value="1"/>
</dbReference>
<feature type="domain" description="Chorein N-terminal" evidence="3">
    <location>
        <begin position="1"/>
        <end position="133"/>
    </location>
</feature>
<keyword evidence="1" id="KW-0813">Transport</keyword>
<dbReference type="InterPro" id="IPR026847">
    <property type="entry name" value="VPS13"/>
</dbReference>
<evidence type="ECO:0000259" key="3">
    <source>
        <dbReference type="Pfam" id="PF12624"/>
    </source>
</evidence>
<dbReference type="EMBL" id="LGRX02014422">
    <property type="protein sequence ID" value="KAK3264654.1"/>
    <property type="molecule type" value="Genomic_DNA"/>
</dbReference>
<keyword evidence="2" id="KW-0472">Membrane</keyword>
<dbReference type="PANTHER" id="PTHR16166:SF143">
    <property type="entry name" value="PROTEIN SORTING-ASSOCIATED PROTEIN, PUTATIVE (DUF1162)-RELATED"/>
    <property type="match status" value="1"/>
</dbReference>
<evidence type="ECO:0000256" key="1">
    <source>
        <dbReference type="ARBA" id="ARBA00022448"/>
    </source>
</evidence>
<proteinExistence type="predicted"/>
<feature type="transmembrane region" description="Helical" evidence="2">
    <location>
        <begin position="158"/>
        <end position="182"/>
    </location>
</feature>
<accession>A0AAE0FRM8</accession>
<comment type="caution">
    <text evidence="4">The sequence shown here is derived from an EMBL/GenBank/DDBJ whole genome shotgun (WGS) entry which is preliminary data.</text>
</comment>
<dbReference type="GO" id="GO:0006623">
    <property type="term" value="P:protein targeting to vacuole"/>
    <property type="evidence" value="ECO:0007669"/>
    <property type="project" value="TreeGrafter"/>
</dbReference>
<dbReference type="AlphaFoldDB" id="A0AAE0FRM8"/>
<evidence type="ECO:0000313" key="5">
    <source>
        <dbReference type="Proteomes" id="UP001190700"/>
    </source>
</evidence>
<evidence type="ECO:0000256" key="2">
    <source>
        <dbReference type="SAM" id="Phobius"/>
    </source>
</evidence>
<dbReference type="InterPro" id="IPR026854">
    <property type="entry name" value="VPS13_N"/>
</dbReference>
<sequence>MFEGWIYHILAGYLGHYVRDLQREQLRIGLWKGVVLLENVELRLEAFDHLQLPFAIRSGTIGRLQLQVPWSPLHSPNVYITIQGVRVVASARTCAEWTGSAAEQRAQAAKQAALVAAELEKIPERISQVPSQSCSQSAAPPSLLLSTPPLSRVQDRRLVASLACIPSSTTVLTIALALLALLPHPLCSPMPLIFP</sequence>
<keyword evidence="2" id="KW-0812">Transmembrane</keyword>
<dbReference type="GO" id="GO:0045053">
    <property type="term" value="P:protein retention in Golgi apparatus"/>
    <property type="evidence" value="ECO:0007669"/>
    <property type="project" value="TreeGrafter"/>
</dbReference>
<protein>
    <recommendedName>
        <fullName evidence="3">Chorein N-terminal domain-containing protein</fullName>
    </recommendedName>
</protein>
<organism evidence="4 5">
    <name type="scientific">Cymbomonas tetramitiformis</name>
    <dbReference type="NCBI Taxonomy" id="36881"/>
    <lineage>
        <taxon>Eukaryota</taxon>
        <taxon>Viridiplantae</taxon>
        <taxon>Chlorophyta</taxon>
        <taxon>Pyramimonadophyceae</taxon>
        <taxon>Pyramimonadales</taxon>
        <taxon>Pyramimonadaceae</taxon>
        <taxon>Cymbomonas</taxon>
    </lineage>
</organism>
<gene>
    <name evidence="4" type="ORF">CYMTET_26622</name>
</gene>